<evidence type="ECO:0000313" key="2">
    <source>
        <dbReference type="EMBL" id="GEP46003.1"/>
    </source>
</evidence>
<comment type="caution">
    <text evidence="2">The sequence shown here is derived from an EMBL/GenBank/DDBJ whole genome shotgun (WGS) entry which is preliminary data.</text>
</comment>
<name>A0A512MGZ2_9BACT</name>
<sequence length="215" mass="23285">MSAPFSSFGDPELAPLADQLATRQEQFAMRCLTEKPSALIDGLPARHADIILKSIRADEGSIWLAVDDSHALLPVWNNGPDAARFVGSFKLPVTNGITGFVFTSGIAACEAEVCFNQRQHRELDQKLSVLTWAMLAVPLVFCGAVRGVITAVRLIRMSDLPGIQRLPESHADFPPGYQPPDTFSLADLSSMEAAASSIGKLIEHRLTAWVLGTED</sequence>
<keyword evidence="3" id="KW-1185">Reference proteome</keyword>
<dbReference type="RefSeq" id="WP_146855470.1">
    <property type="nucleotide sequence ID" value="NZ_BKAG01000066.1"/>
</dbReference>
<dbReference type="EMBL" id="BKAG01000066">
    <property type="protein sequence ID" value="GEP46003.1"/>
    <property type="molecule type" value="Genomic_DNA"/>
</dbReference>
<protein>
    <recommendedName>
        <fullName evidence="4">GAF domain-containing protein</fullName>
    </recommendedName>
</protein>
<dbReference type="SUPFAM" id="SSF55781">
    <property type="entry name" value="GAF domain-like"/>
    <property type="match status" value="1"/>
</dbReference>
<accession>A0A512MGZ2</accession>
<gene>
    <name evidence="2" type="ORF">BGE01nite_52940</name>
</gene>
<dbReference type="OrthoDB" id="191645at2"/>
<organism evidence="2 3">
    <name type="scientific">Brevifollis gellanilyticus</name>
    <dbReference type="NCBI Taxonomy" id="748831"/>
    <lineage>
        <taxon>Bacteria</taxon>
        <taxon>Pseudomonadati</taxon>
        <taxon>Verrucomicrobiota</taxon>
        <taxon>Verrucomicrobiia</taxon>
        <taxon>Verrucomicrobiales</taxon>
        <taxon>Verrucomicrobiaceae</taxon>
    </lineage>
</organism>
<proteinExistence type="predicted"/>
<reference evidence="2 3" key="1">
    <citation type="submission" date="2019-07" db="EMBL/GenBank/DDBJ databases">
        <title>Whole genome shotgun sequence of Brevifollis gellanilyticus NBRC 108608.</title>
        <authorList>
            <person name="Hosoyama A."/>
            <person name="Uohara A."/>
            <person name="Ohji S."/>
            <person name="Ichikawa N."/>
        </authorList>
    </citation>
    <scope>NUCLEOTIDE SEQUENCE [LARGE SCALE GENOMIC DNA]</scope>
    <source>
        <strain evidence="2 3">NBRC 108608</strain>
    </source>
</reference>
<feature type="transmembrane region" description="Helical" evidence="1">
    <location>
        <begin position="129"/>
        <end position="155"/>
    </location>
</feature>
<keyword evidence="1" id="KW-1133">Transmembrane helix</keyword>
<dbReference type="AlphaFoldDB" id="A0A512MGZ2"/>
<evidence type="ECO:0000256" key="1">
    <source>
        <dbReference type="SAM" id="Phobius"/>
    </source>
</evidence>
<keyword evidence="1" id="KW-0472">Membrane</keyword>
<dbReference type="Proteomes" id="UP000321577">
    <property type="component" value="Unassembled WGS sequence"/>
</dbReference>
<evidence type="ECO:0000313" key="3">
    <source>
        <dbReference type="Proteomes" id="UP000321577"/>
    </source>
</evidence>
<keyword evidence="1" id="KW-0812">Transmembrane</keyword>
<dbReference type="InterPro" id="IPR029016">
    <property type="entry name" value="GAF-like_dom_sf"/>
</dbReference>
<dbReference type="Gene3D" id="3.30.450.40">
    <property type="match status" value="1"/>
</dbReference>
<evidence type="ECO:0008006" key="4">
    <source>
        <dbReference type="Google" id="ProtNLM"/>
    </source>
</evidence>